<dbReference type="SMART" id="SM00826">
    <property type="entry name" value="PKS_DH"/>
    <property type="match status" value="1"/>
</dbReference>
<dbReference type="Proteomes" id="UP000239494">
    <property type="component" value="Unassembled WGS sequence"/>
</dbReference>
<dbReference type="InterPro" id="IPR057326">
    <property type="entry name" value="KR_dom"/>
</dbReference>
<dbReference type="GO" id="GO:0031177">
    <property type="term" value="F:phosphopantetheine binding"/>
    <property type="evidence" value="ECO:0007669"/>
    <property type="project" value="InterPro"/>
</dbReference>
<dbReference type="Pfam" id="PF13193">
    <property type="entry name" value="AMP-binding_C"/>
    <property type="match status" value="1"/>
</dbReference>
<dbReference type="SMART" id="SM00823">
    <property type="entry name" value="PKS_PP"/>
    <property type="match status" value="2"/>
</dbReference>
<evidence type="ECO:0000256" key="2">
    <source>
        <dbReference type="ARBA" id="ARBA00022450"/>
    </source>
</evidence>
<dbReference type="InterPro" id="IPR020807">
    <property type="entry name" value="PKS_DH"/>
</dbReference>
<dbReference type="InterPro" id="IPR016036">
    <property type="entry name" value="Malonyl_transacylase_ACP-bd"/>
</dbReference>
<dbReference type="Gene3D" id="3.40.50.1820">
    <property type="entry name" value="alpha/beta hydrolase"/>
    <property type="match status" value="1"/>
</dbReference>
<sequence length="2101" mass="221525">MSLGTQSLPALLRHHAATSGGKTAFADARRSTTYAELADATARVAGNLGVARGERVALLLANGVPVVEATLGVTRAGAVGVPLDPRCTDADLADLLGRSGATAVVTDRAHLEQVRRVASVRVLTVDELTRPTDVPPRDDLGLDDPAWLLFTSGTTGEPKAVVSTQAAWLRTISGAYTGLLGLSADDRVLWPLPLFHVFGHSLCVLAVTALGASAHIMDSFDVDRAAELLRAGDFTLLAGVPTIYRRLLDADAAMPATCLSGGAPLPADLREAFRSRFGRDLRDGYGSTETIGMITLDGVPVPGKEVRLVDGEIHVRTPDTGGWWRTGDLGREEDGRFAVTGRLKELVIRGGENVHPVEVEQVVLRFPGVRDAAVAGEPDDLLGEVPVAYVVGDVDADDLLAFCRRELPHYKAPERVHRVSEVPRTPSGKIARHRLPARLTLDVVLREAAVLGGREAGPDRTFTELGLDSMGAVRLRDRLQDVLGVDLPRSLVFDFPTPRAVADHVHGGAVRRSAPATTATDPVAIVGIGCRYPGGITSPEDLWRVVTAREDVVADFPADRGWDLSELHHPDPDHPGTSYTTRGGFLDDPAGFDPEFFHISPREALAIDPQQRLLLETSWEAVERAGIDPKSLRGSNTGVFVGVMYHDYAGRFAHQPHEFEGQLPLGSAGSVASGRISYALGLHGPALTVDTACSSSLVSAHLAAQALRAGECDLALAGGSTVMASPGPFVSFSRQRALAPDGRVKPFSEDADGTAWSEGVAVLVLERVADAVRNRHPILALLKGSAVNQDGASNGLTAPSGRAQQDVIARALADAGLAPSEVDVVEAHGTGTPLGDPIEAEALIAAYGGDRATPLLVGSVKSTLGHTQAAAGVAGVISMVMAMRHGSVPATLDATRPTSRVDWSGGAVRLATEPTAWPDLGRPRRSAVSSFGIGGTNAHVVLEGHQEVRLAFLFAGQGAQAVGMGRDLAARYPVFARAFDEVCAHLDPELRAAIDTPLVHRTDFAQAALFAHEVALFRLLESWGYFPDALVGHSLGELSAACVAGVLSLPDAAKLVTARGRLMRDLPEGGAMVAIEAREDEVRLTANTAIAAVNGPRSLVVSGPEAEVEAIASGFAKTTRLRVGHAFHSPLVDPVLAPFAEVVRGVTLHAPRIPIIGAEPQDPDYWVRHVRDTVRFGANVDRVRGAVLVEIGPGTTLSALVDGVVSTVDPEHAADRIRGTHPFQRRRFWLSTPTGHPLVGSVVRVPGSGEVVCTANLSASWLRDHVVDGVPLVPATAVVELVVHAGEEVGCGTVEELLLHAPMPLPDVGRVQVVVRPAVDGLRPFEVHANGVVHASGTLSSRPAPEFDLGPWPPDAEEVPVDHGGHGPAFQGLLRAWRRGDELFAEVGADLPDARAFRLHPALFDAALRPASLLGDGVPFSWRGVHLPSTGATALRVRISGGRVAVTDQDGNPVAHVESLTTRPMAVRRGTLLRPDWQEVTLGAGTDPGDVLEVGPGPLHRTVHEVLGELTRDRAHLTVVTRTGDLTGAAVGGLVRAAQEEHPGRFTLVETDGDTSLLAAAVATGEPRLRLAGGTAAKPRLAPVGGGEHVWRGPVLITGGGALGGVVAEHLRGQGVEVVFASRGGETPCDVTDRDALAALVASIPDLKAVVHTAGVLDDGVLTSMTPERVSAVLRPKADAAWHLHELTEHLDLDAFVLFSSAAGLLGHAGQANYAAANSYLDELARFRHARGLPALSLAWGPWTTGMASGTADRGPRALTPEDGIALLDAALGTGEPVLAPLPFAPREPEVARRGPVERRPLSLDLVRAEIAAVLGHDEVAADAALGDLGFDSLTAVELRNRLERATGVRITATAVFEHPTPRALADHLAPAPTGTLASLYRKVCEAGRPGDAMRMVVAASWALPAFDDVRPQEPRRLSDGDGPAVVCFPSFPSPPGEYAALARSLPGTWVLPHPGHDGGPVPDSLDTLVRSHVEALRRFDRPYVLLGRSTGGLVAQAVAREVRPAALVLVDTHPVTDDDWLQELAARGALRLDETRLAAMGAYARLFLDWTAEPSVPTLHLRPGDVPGDHYTVLEEHSATTAEAISAWLAGRSHEEEESV</sequence>
<dbReference type="SUPFAM" id="SSF51735">
    <property type="entry name" value="NAD(P)-binding Rossmann-fold domains"/>
    <property type="match status" value="2"/>
</dbReference>
<dbReference type="SUPFAM" id="SSF56801">
    <property type="entry name" value="Acetyl-CoA synthetase-like"/>
    <property type="match status" value="1"/>
</dbReference>
<evidence type="ECO:0000259" key="8">
    <source>
        <dbReference type="PROSITE" id="PS52004"/>
    </source>
</evidence>
<dbReference type="Pfam" id="PF08659">
    <property type="entry name" value="KR"/>
    <property type="match status" value="1"/>
</dbReference>
<evidence type="ECO:0000313" key="10">
    <source>
        <dbReference type="Proteomes" id="UP000239494"/>
    </source>
</evidence>
<dbReference type="SMART" id="SM00822">
    <property type="entry name" value="PKS_KR"/>
    <property type="match status" value="1"/>
</dbReference>
<dbReference type="Gene3D" id="1.10.1200.10">
    <property type="entry name" value="ACP-like"/>
    <property type="match status" value="2"/>
</dbReference>
<dbReference type="InterPro" id="IPR016039">
    <property type="entry name" value="Thiolase-like"/>
</dbReference>
<dbReference type="Pfam" id="PF02801">
    <property type="entry name" value="Ketoacyl-synt_C"/>
    <property type="match status" value="1"/>
</dbReference>
<dbReference type="PANTHER" id="PTHR43775">
    <property type="entry name" value="FATTY ACID SYNTHASE"/>
    <property type="match status" value="1"/>
</dbReference>
<dbReference type="Pfam" id="PF00698">
    <property type="entry name" value="Acyl_transf_1"/>
    <property type="match status" value="1"/>
</dbReference>
<dbReference type="InterPro" id="IPR016035">
    <property type="entry name" value="Acyl_Trfase/lysoPLipase"/>
</dbReference>
<keyword evidence="6" id="KW-0012">Acyltransferase</keyword>
<keyword evidence="3" id="KW-0597">Phosphoprotein</keyword>
<dbReference type="InterPro" id="IPR049551">
    <property type="entry name" value="PKS_DH_C"/>
</dbReference>
<dbReference type="SUPFAM" id="SSF55048">
    <property type="entry name" value="Probable ACP-binding domain of malonyl-CoA ACP transacylase"/>
    <property type="match status" value="1"/>
</dbReference>
<dbReference type="EMBL" id="PVTF01000013">
    <property type="protein sequence ID" value="PRY35588.1"/>
    <property type="molecule type" value="Genomic_DNA"/>
</dbReference>
<feature type="domain" description="Carrier" evidence="7">
    <location>
        <begin position="1798"/>
        <end position="1873"/>
    </location>
</feature>
<dbReference type="InterPro" id="IPR029058">
    <property type="entry name" value="AB_hydrolase_fold"/>
</dbReference>
<dbReference type="Gene3D" id="3.30.300.30">
    <property type="match status" value="1"/>
</dbReference>
<keyword evidence="2" id="KW-0596">Phosphopantetheine</keyword>
<name>A0A2T0SQA4_9PSEU</name>
<dbReference type="OrthoDB" id="9778690at2"/>
<dbReference type="Pfam" id="PF00550">
    <property type="entry name" value="PP-binding"/>
    <property type="match status" value="2"/>
</dbReference>
<dbReference type="PROSITE" id="PS00455">
    <property type="entry name" value="AMP_BINDING"/>
    <property type="match status" value="1"/>
</dbReference>
<evidence type="ECO:0000256" key="6">
    <source>
        <dbReference type="ARBA" id="ARBA00023315"/>
    </source>
</evidence>
<dbReference type="InterPro" id="IPR042099">
    <property type="entry name" value="ANL_N_sf"/>
</dbReference>
<comment type="cofactor">
    <cofactor evidence="1">
        <name>pantetheine 4'-phosphate</name>
        <dbReference type="ChEBI" id="CHEBI:47942"/>
    </cofactor>
</comment>
<dbReference type="InterPro" id="IPR000873">
    <property type="entry name" value="AMP-dep_synth/lig_dom"/>
</dbReference>
<dbReference type="Pfam" id="PF00501">
    <property type="entry name" value="AMP-binding"/>
    <property type="match status" value="1"/>
</dbReference>
<dbReference type="InterPro" id="IPR006162">
    <property type="entry name" value="Ppantetheine_attach_site"/>
</dbReference>
<feature type="domain" description="Carrier" evidence="7">
    <location>
        <begin position="434"/>
        <end position="509"/>
    </location>
</feature>
<dbReference type="PROSITE" id="PS00012">
    <property type="entry name" value="PHOSPHOPANTETHEINE"/>
    <property type="match status" value="2"/>
</dbReference>
<dbReference type="InterPro" id="IPR014031">
    <property type="entry name" value="Ketoacyl_synth_C"/>
</dbReference>
<dbReference type="InterPro" id="IPR014043">
    <property type="entry name" value="Acyl_transferase_dom"/>
</dbReference>
<dbReference type="CDD" id="cd00833">
    <property type="entry name" value="PKS"/>
    <property type="match status" value="1"/>
</dbReference>
<accession>A0A2T0SQA4</accession>
<dbReference type="InterPro" id="IPR001031">
    <property type="entry name" value="Thioesterase"/>
</dbReference>
<dbReference type="SMART" id="SM01294">
    <property type="entry name" value="PKS_PP_betabranch"/>
    <property type="match status" value="1"/>
</dbReference>
<dbReference type="InterPro" id="IPR001227">
    <property type="entry name" value="Ac_transferase_dom_sf"/>
</dbReference>
<dbReference type="Pfam" id="PF21089">
    <property type="entry name" value="PKS_DH_N"/>
    <property type="match status" value="1"/>
</dbReference>
<dbReference type="SUPFAM" id="SSF53901">
    <property type="entry name" value="Thiolase-like"/>
    <property type="match status" value="1"/>
</dbReference>
<proteinExistence type="predicted"/>
<dbReference type="FunFam" id="3.40.47.10:FF:000019">
    <property type="entry name" value="Polyketide synthase type I"/>
    <property type="match status" value="1"/>
</dbReference>
<dbReference type="InterPro" id="IPR025110">
    <property type="entry name" value="AMP-bd_C"/>
</dbReference>
<evidence type="ECO:0000256" key="3">
    <source>
        <dbReference type="ARBA" id="ARBA00022553"/>
    </source>
</evidence>
<dbReference type="PANTHER" id="PTHR43775:SF51">
    <property type="entry name" value="INACTIVE PHENOLPHTHIOCEROL SYNTHESIS POLYKETIDE SYNTHASE TYPE I PKS1-RELATED"/>
    <property type="match status" value="1"/>
</dbReference>
<dbReference type="Gene3D" id="3.40.47.10">
    <property type="match status" value="1"/>
</dbReference>
<dbReference type="InterPro" id="IPR036736">
    <property type="entry name" value="ACP-like_sf"/>
</dbReference>
<dbReference type="InterPro" id="IPR045851">
    <property type="entry name" value="AMP-bd_C_sf"/>
</dbReference>
<dbReference type="SUPFAM" id="SSF52151">
    <property type="entry name" value="FabD/lysophospholipase-like"/>
    <property type="match status" value="1"/>
</dbReference>
<evidence type="ECO:0000256" key="4">
    <source>
        <dbReference type="ARBA" id="ARBA00022679"/>
    </source>
</evidence>
<dbReference type="InterPro" id="IPR014030">
    <property type="entry name" value="Ketoacyl_synth_N"/>
</dbReference>
<gene>
    <name evidence="9" type="ORF">CLV43_11315</name>
</gene>
<evidence type="ECO:0000256" key="5">
    <source>
        <dbReference type="ARBA" id="ARBA00022737"/>
    </source>
</evidence>
<dbReference type="SMART" id="SM00825">
    <property type="entry name" value="PKS_KS"/>
    <property type="match status" value="1"/>
</dbReference>
<feature type="domain" description="Ketosynthase family 3 (KS3)" evidence="8">
    <location>
        <begin position="520"/>
        <end position="944"/>
    </location>
</feature>
<dbReference type="InterPro" id="IPR009081">
    <property type="entry name" value="PP-bd_ACP"/>
</dbReference>
<keyword evidence="10" id="KW-1185">Reference proteome</keyword>
<dbReference type="InterPro" id="IPR050091">
    <property type="entry name" value="PKS_NRPS_Biosynth_Enz"/>
</dbReference>
<dbReference type="PROSITE" id="PS50075">
    <property type="entry name" value="CARRIER"/>
    <property type="match status" value="2"/>
</dbReference>
<keyword evidence="4" id="KW-0808">Transferase</keyword>
<dbReference type="GO" id="GO:0006633">
    <property type="term" value="P:fatty acid biosynthetic process"/>
    <property type="evidence" value="ECO:0007669"/>
    <property type="project" value="TreeGrafter"/>
</dbReference>
<keyword evidence="5" id="KW-0677">Repeat</keyword>
<dbReference type="SUPFAM" id="SSF53474">
    <property type="entry name" value="alpha/beta-Hydrolases"/>
    <property type="match status" value="1"/>
</dbReference>
<dbReference type="Gene3D" id="3.10.129.110">
    <property type="entry name" value="Polyketide synthase dehydratase"/>
    <property type="match status" value="1"/>
</dbReference>
<dbReference type="GO" id="GO:0004312">
    <property type="term" value="F:fatty acid synthase activity"/>
    <property type="evidence" value="ECO:0007669"/>
    <property type="project" value="TreeGrafter"/>
</dbReference>
<dbReference type="Pfam" id="PF00975">
    <property type="entry name" value="Thioesterase"/>
    <property type="match status" value="1"/>
</dbReference>
<dbReference type="SMART" id="SM00827">
    <property type="entry name" value="PKS_AT"/>
    <property type="match status" value="1"/>
</dbReference>
<dbReference type="CDD" id="cd08956">
    <property type="entry name" value="KR_3_FAS_SDR_x"/>
    <property type="match status" value="1"/>
</dbReference>
<dbReference type="SMART" id="SM00824">
    <property type="entry name" value="PKS_TE"/>
    <property type="match status" value="1"/>
</dbReference>
<dbReference type="InterPro" id="IPR036291">
    <property type="entry name" value="NAD(P)-bd_dom_sf"/>
</dbReference>
<reference evidence="9 10" key="1">
    <citation type="submission" date="2018-03" db="EMBL/GenBank/DDBJ databases">
        <title>Genomic Encyclopedia of Archaeal and Bacterial Type Strains, Phase II (KMG-II): from individual species to whole genera.</title>
        <authorList>
            <person name="Goeker M."/>
        </authorList>
    </citation>
    <scope>NUCLEOTIDE SEQUENCE [LARGE SCALE GENOMIC DNA]</scope>
    <source>
        <strain evidence="9 10">DSM 44720</strain>
    </source>
</reference>
<dbReference type="Gene3D" id="3.40.50.12780">
    <property type="entry name" value="N-terminal domain of ligase-like"/>
    <property type="match status" value="1"/>
</dbReference>
<dbReference type="RefSeq" id="WP_106193090.1">
    <property type="nucleotide sequence ID" value="NZ_PVTF01000013.1"/>
</dbReference>
<dbReference type="Pfam" id="PF00109">
    <property type="entry name" value="ketoacyl-synt"/>
    <property type="match status" value="1"/>
</dbReference>
<protein>
    <submittedName>
        <fullName evidence="9">Thioesterase superfamily protein</fullName>
    </submittedName>
</protein>
<dbReference type="Pfam" id="PF14765">
    <property type="entry name" value="PS-DH"/>
    <property type="match status" value="1"/>
</dbReference>
<dbReference type="SUPFAM" id="SSF47336">
    <property type="entry name" value="ACP-like"/>
    <property type="match status" value="1"/>
</dbReference>
<evidence type="ECO:0000259" key="7">
    <source>
        <dbReference type="PROSITE" id="PS50075"/>
    </source>
</evidence>
<dbReference type="InterPro" id="IPR013968">
    <property type="entry name" value="PKS_KR"/>
</dbReference>
<organism evidence="9 10">
    <name type="scientific">Umezawaea tangerina</name>
    <dbReference type="NCBI Taxonomy" id="84725"/>
    <lineage>
        <taxon>Bacteria</taxon>
        <taxon>Bacillati</taxon>
        <taxon>Actinomycetota</taxon>
        <taxon>Actinomycetes</taxon>
        <taxon>Pseudonocardiales</taxon>
        <taxon>Pseudonocardiaceae</taxon>
        <taxon>Umezawaea</taxon>
    </lineage>
</organism>
<dbReference type="InterPro" id="IPR020806">
    <property type="entry name" value="PKS_PP-bd"/>
</dbReference>
<dbReference type="Gene3D" id="3.40.50.720">
    <property type="entry name" value="NAD(P)-binding Rossmann-like Domain"/>
    <property type="match status" value="1"/>
</dbReference>
<dbReference type="InterPro" id="IPR020802">
    <property type="entry name" value="TesA-like"/>
</dbReference>
<evidence type="ECO:0000256" key="1">
    <source>
        <dbReference type="ARBA" id="ARBA00001957"/>
    </source>
</evidence>
<dbReference type="Gene3D" id="3.40.366.10">
    <property type="entry name" value="Malonyl-Coenzyme A Acyl Carrier Protein, domain 2"/>
    <property type="match status" value="1"/>
</dbReference>
<evidence type="ECO:0000313" key="9">
    <source>
        <dbReference type="EMBL" id="PRY35588.1"/>
    </source>
</evidence>
<comment type="caution">
    <text evidence="9">The sequence shown here is derived from an EMBL/GenBank/DDBJ whole genome shotgun (WGS) entry which is preliminary data.</text>
</comment>
<dbReference type="PROSITE" id="PS52004">
    <property type="entry name" value="KS3_2"/>
    <property type="match status" value="1"/>
</dbReference>
<dbReference type="InterPro" id="IPR042104">
    <property type="entry name" value="PKS_dehydratase_sf"/>
</dbReference>
<dbReference type="InterPro" id="IPR020841">
    <property type="entry name" value="PKS_Beta-ketoAc_synthase_dom"/>
</dbReference>
<dbReference type="InterPro" id="IPR020845">
    <property type="entry name" value="AMP-binding_CS"/>
</dbReference>
<dbReference type="InterPro" id="IPR049552">
    <property type="entry name" value="PKS_DH_N"/>
</dbReference>